<dbReference type="InterPro" id="IPR017946">
    <property type="entry name" value="PLC-like_Pdiesterase_TIM-brl"/>
</dbReference>
<organism evidence="2 3">
    <name type="scientific">Rickenella mellea</name>
    <dbReference type="NCBI Taxonomy" id="50990"/>
    <lineage>
        <taxon>Eukaryota</taxon>
        <taxon>Fungi</taxon>
        <taxon>Dikarya</taxon>
        <taxon>Basidiomycota</taxon>
        <taxon>Agaricomycotina</taxon>
        <taxon>Agaricomycetes</taxon>
        <taxon>Hymenochaetales</taxon>
        <taxon>Rickenellaceae</taxon>
        <taxon>Rickenella</taxon>
    </lineage>
</organism>
<evidence type="ECO:0000313" key="2">
    <source>
        <dbReference type="EMBL" id="TDL27647.1"/>
    </source>
</evidence>
<proteinExistence type="predicted"/>
<gene>
    <name evidence="2" type="ORF">BD410DRAFT_812598</name>
</gene>
<protein>
    <submittedName>
        <fullName evidence="2">PLC-like phosphodiesterase</fullName>
    </submittedName>
</protein>
<keyword evidence="3" id="KW-1185">Reference proteome</keyword>
<evidence type="ECO:0000313" key="3">
    <source>
        <dbReference type="Proteomes" id="UP000294933"/>
    </source>
</evidence>
<dbReference type="InterPro" id="IPR051057">
    <property type="entry name" value="PI-PLC_domain"/>
</dbReference>
<name>A0A4Y7QJ16_9AGAM</name>
<dbReference type="SMART" id="SM00148">
    <property type="entry name" value="PLCXc"/>
    <property type="match status" value="1"/>
</dbReference>
<dbReference type="EMBL" id="ML170159">
    <property type="protein sequence ID" value="TDL27647.1"/>
    <property type="molecule type" value="Genomic_DNA"/>
</dbReference>
<dbReference type="STRING" id="50990.A0A4Y7QJ16"/>
<reference evidence="2 3" key="1">
    <citation type="submission" date="2018-06" db="EMBL/GenBank/DDBJ databases">
        <title>A transcriptomic atlas of mushroom development highlights an independent origin of complex multicellularity.</title>
        <authorList>
            <consortium name="DOE Joint Genome Institute"/>
            <person name="Krizsan K."/>
            <person name="Almasi E."/>
            <person name="Merenyi Z."/>
            <person name="Sahu N."/>
            <person name="Viragh M."/>
            <person name="Koszo T."/>
            <person name="Mondo S."/>
            <person name="Kiss B."/>
            <person name="Balint B."/>
            <person name="Kues U."/>
            <person name="Barry K."/>
            <person name="Hegedus J.C."/>
            <person name="Henrissat B."/>
            <person name="Johnson J."/>
            <person name="Lipzen A."/>
            <person name="Ohm R."/>
            <person name="Nagy I."/>
            <person name="Pangilinan J."/>
            <person name="Yan J."/>
            <person name="Xiong Y."/>
            <person name="Grigoriev I.V."/>
            <person name="Hibbett D.S."/>
            <person name="Nagy L.G."/>
        </authorList>
    </citation>
    <scope>NUCLEOTIDE SEQUENCE [LARGE SCALE GENOMIC DNA]</scope>
    <source>
        <strain evidence="2 3">SZMC22713</strain>
    </source>
</reference>
<dbReference type="PROSITE" id="PS50007">
    <property type="entry name" value="PIPLC_X_DOMAIN"/>
    <property type="match status" value="1"/>
</dbReference>
<dbReference type="PANTHER" id="PTHR13593">
    <property type="match status" value="1"/>
</dbReference>
<evidence type="ECO:0000259" key="1">
    <source>
        <dbReference type="SMART" id="SM00148"/>
    </source>
</evidence>
<dbReference type="VEuPathDB" id="FungiDB:BD410DRAFT_812598"/>
<dbReference type="InterPro" id="IPR000909">
    <property type="entry name" value="PLipase_C_PInositol-sp_X_dom"/>
</dbReference>
<dbReference type="GO" id="GO:0008081">
    <property type="term" value="F:phosphoric diester hydrolase activity"/>
    <property type="evidence" value="ECO:0007669"/>
    <property type="project" value="InterPro"/>
</dbReference>
<sequence length="345" mass="38462">MESFLSHMPDNLRLSSLTLPGRNSCFVASALAFYGWPISQCQSQNTPLSVQLNSGIRVLDVRLAVVDSKLIAYHGSYPQKTPYQHVLSDIHSFLTSPLSCRETIVISIKQEDYQKTPVKVFSSLVHDEIFNGPGGSDMWFFENRIPSLGEVRGKVVLLSRFGGDGNEWENGLEGLGIHPTAWPDSEKFGFSWQCKDTLVRTHDWYAIPSFLAIPEKVERATRILVEAEPPNNPPFPVLSISYTSAASFPLAMPPTVAKGFGWPQVGFGVEGVNSRVARWLLDAFSRDDTDGQLGKASSGEAEKFSKTLSTLEPKIRGWVFMDFYQEPVESGIIHLLVECNYRGRR</sequence>
<accession>A0A4Y7QJ16</accession>
<dbReference type="PANTHER" id="PTHR13593:SF148">
    <property type="entry name" value="PHOSPHATIDYLINOSITOL-SPECIFIC PHOSPHOLIPASE C X DOMAIN-CONTAINING PROTEIN"/>
    <property type="match status" value="1"/>
</dbReference>
<dbReference type="OrthoDB" id="1046782at2759"/>
<dbReference type="AlphaFoldDB" id="A0A4Y7QJ16"/>
<dbReference type="Pfam" id="PF00388">
    <property type="entry name" value="PI-PLC-X"/>
    <property type="match status" value="1"/>
</dbReference>
<dbReference type="GO" id="GO:0006629">
    <property type="term" value="P:lipid metabolic process"/>
    <property type="evidence" value="ECO:0007669"/>
    <property type="project" value="InterPro"/>
</dbReference>
<dbReference type="SUPFAM" id="SSF51695">
    <property type="entry name" value="PLC-like phosphodiesterases"/>
    <property type="match status" value="1"/>
</dbReference>
<feature type="domain" description="Phosphatidylinositol-specific phospholipase C X" evidence="1">
    <location>
        <begin position="23"/>
        <end position="160"/>
    </location>
</feature>
<dbReference type="Proteomes" id="UP000294933">
    <property type="component" value="Unassembled WGS sequence"/>
</dbReference>
<dbReference type="Gene3D" id="3.20.20.190">
    <property type="entry name" value="Phosphatidylinositol (PI) phosphodiesterase"/>
    <property type="match status" value="1"/>
</dbReference>